<sequence>DKWPWQVSVEDNSGNQFCGATVISENWVLTAAHCVFDENSTELIDVKNVMITTGKGGNNAREFDVAEIIPHAEYKTAFDGKDIALLKLGKPLTFDDSASPICLPHPAQLIPNDGNAVVIGYGISNERGTDILNNDNILSETIIPIVNDNVCGRRWIEYAKSTPTE</sequence>
<dbReference type="PANTHER" id="PTHR24252">
    <property type="entry name" value="ACROSIN-RELATED"/>
    <property type="match status" value="1"/>
</dbReference>
<dbReference type="CDD" id="cd00190">
    <property type="entry name" value="Tryp_SPc"/>
    <property type="match status" value="1"/>
</dbReference>
<dbReference type="PRINTS" id="PR00722">
    <property type="entry name" value="CHYMOTRYPSIN"/>
</dbReference>
<protein>
    <recommendedName>
        <fullName evidence="3">Peptidase S1 domain-containing protein</fullName>
    </recommendedName>
</protein>
<dbReference type="PANTHER" id="PTHR24252:SF27">
    <property type="entry name" value="TRANSMEMBRANE PROTEASE SERINE 3-LIKE"/>
    <property type="match status" value="1"/>
</dbReference>
<dbReference type="InterPro" id="IPR001314">
    <property type="entry name" value="Peptidase_S1A"/>
</dbReference>
<evidence type="ECO:0000256" key="2">
    <source>
        <dbReference type="ARBA" id="ARBA00023180"/>
    </source>
</evidence>
<keyword evidence="1" id="KW-1015">Disulfide bond</keyword>
<dbReference type="GO" id="GO:0006508">
    <property type="term" value="P:proteolysis"/>
    <property type="evidence" value="ECO:0007669"/>
    <property type="project" value="InterPro"/>
</dbReference>
<evidence type="ECO:0000256" key="1">
    <source>
        <dbReference type="ARBA" id="ARBA00023157"/>
    </source>
</evidence>
<dbReference type="FunFam" id="2.40.10.10:FF:000068">
    <property type="entry name" value="transmembrane protease serine 2"/>
    <property type="match status" value="1"/>
</dbReference>
<dbReference type="Proteomes" id="UP001328107">
    <property type="component" value="Unassembled WGS sequence"/>
</dbReference>
<dbReference type="PROSITE" id="PS00134">
    <property type="entry name" value="TRYPSIN_HIS"/>
    <property type="match status" value="1"/>
</dbReference>
<accession>A0AAN5I9D8</accession>
<dbReference type="InterPro" id="IPR001254">
    <property type="entry name" value="Trypsin_dom"/>
</dbReference>
<dbReference type="EMBL" id="BTRK01000006">
    <property type="protein sequence ID" value="GMR57553.1"/>
    <property type="molecule type" value="Genomic_DNA"/>
</dbReference>
<dbReference type="SMART" id="SM00020">
    <property type="entry name" value="Tryp_SPc"/>
    <property type="match status" value="1"/>
</dbReference>
<evidence type="ECO:0000313" key="4">
    <source>
        <dbReference type="EMBL" id="GMR57553.1"/>
    </source>
</evidence>
<dbReference type="InterPro" id="IPR009003">
    <property type="entry name" value="Peptidase_S1_PA"/>
</dbReference>
<comment type="caution">
    <text evidence="4">The sequence shown here is derived from an EMBL/GenBank/DDBJ whole genome shotgun (WGS) entry which is preliminary data.</text>
</comment>
<dbReference type="GO" id="GO:0004252">
    <property type="term" value="F:serine-type endopeptidase activity"/>
    <property type="evidence" value="ECO:0007669"/>
    <property type="project" value="InterPro"/>
</dbReference>
<dbReference type="SUPFAM" id="SSF50494">
    <property type="entry name" value="Trypsin-like serine proteases"/>
    <property type="match status" value="1"/>
</dbReference>
<dbReference type="PROSITE" id="PS50240">
    <property type="entry name" value="TRYPSIN_DOM"/>
    <property type="match status" value="1"/>
</dbReference>
<feature type="non-terminal residue" evidence="4">
    <location>
        <position position="165"/>
    </location>
</feature>
<evidence type="ECO:0000313" key="5">
    <source>
        <dbReference type="Proteomes" id="UP001328107"/>
    </source>
</evidence>
<reference evidence="5" key="1">
    <citation type="submission" date="2022-10" db="EMBL/GenBank/DDBJ databases">
        <title>Genome assembly of Pristionchus species.</title>
        <authorList>
            <person name="Yoshida K."/>
            <person name="Sommer R.J."/>
        </authorList>
    </citation>
    <scope>NUCLEOTIDE SEQUENCE [LARGE SCALE GENOMIC DNA]</scope>
    <source>
        <strain evidence="5">RS5460</strain>
    </source>
</reference>
<keyword evidence="5" id="KW-1185">Reference proteome</keyword>
<dbReference type="Gene3D" id="2.40.10.10">
    <property type="entry name" value="Trypsin-like serine proteases"/>
    <property type="match status" value="1"/>
</dbReference>
<feature type="non-terminal residue" evidence="4">
    <location>
        <position position="1"/>
    </location>
</feature>
<organism evidence="4 5">
    <name type="scientific">Pristionchus mayeri</name>
    <dbReference type="NCBI Taxonomy" id="1317129"/>
    <lineage>
        <taxon>Eukaryota</taxon>
        <taxon>Metazoa</taxon>
        <taxon>Ecdysozoa</taxon>
        <taxon>Nematoda</taxon>
        <taxon>Chromadorea</taxon>
        <taxon>Rhabditida</taxon>
        <taxon>Rhabditina</taxon>
        <taxon>Diplogasteromorpha</taxon>
        <taxon>Diplogasteroidea</taxon>
        <taxon>Neodiplogasteridae</taxon>
        <taxon>Pristionchus</taxon>
    </lineage>
</organism>
<gene>
    <name evidence="4" type="ORF">PMAYCL1PPCAC_27748</name>
</gene>
<evidence type="ECO:0000259" key="3">
    <source>
        <dbReference type="PROSITE" id="PS50240"/>
    </source>
</evidence>
<feature type="domain" description="Peptidase S1" evidence="3">
    <location>
        <begin position="1"/>
        <end position="165"/>
    </location>
</feature>
<proteinExistence type="predicted"/>
<name>A0AAN5I9D8_9BILA</name>
<dbReference type="InterPro" id="IPR043504">
    <property type="entry name" value="Peptidase_S1_PA_chymotrypsin"/>
</dbReference>
<dbReference type="InterPro" id="IPR018114">
    <property type="entry name" value="TRYPSIN_HIS"/>
</dbReference>
<keyword evidence="2" id="KW-0325">Glycoprotein</keyword>
<dbReference type="AlphaFoldDB" id="A0AAN5I9D8"/>
<dbReference type="Pfam" id="PF00089">
    <property type="entry name" value="Trypsin"/>
    <property type="match status" value="1"/>
</dbReference>